<sequence>MGLERPNTERKALDVNLDARRYGSFAEIGAGQEVVRWFFRVGAAAGTIAKSMSAYDMSVSDAIYGQCERYVCRKRLEDMLDHEHSLNLERLRESRGDTTAFFAFADTVSARNFHGTNDCHGWMGIRFQAHPRDQDSQIIIHVRMLDTENALQQEALGIVGVNLLYGAFFLNHEPDQLIESLLDNLSTRRIEIDMIEFSGIAFRHVDNRVMSLRLVQLGLSSAAMFSADGEVLQPSEVLYKKPILVERGSFRPLTNVNVDMLQAAQQKFHLQEDIDPDEVVTLAEITMRNLQANGNIDLRDFLARVDVLAACGMTVLISDYFEYYRLAAYLARYTKKKIGITMGAASLIELFDDKYYTKLDGGILESFGRLFKNDLKLYIYPLLDRTSGELTTIDNLKVASELRTLYRYLVDKGCIEQLDTFDPAHLSTFSREVLQQIQDNNPEWVQHVPPAVAELIQQRGFFGCRRTPKANLPKRAAINSAPLPIDQGMLVPSHAGSIN</sequence>
<keyword evidence="2" id="KW-1185">Reference proteome</keyword>
<dbReference type="AlphaFoldDB" id="A0A518IX95"/>
<dbReference type="SUPFAM" id="SSF52374">
    <property type="entry name" value="Nucleotidylyl transferase"/>
    <property type="match status" value="1"/>
</dbReference>
<evidence type="ECO:0000313" key="2">
    <source>
        <dbReference type="Proteomes" id="UP000316770"/>
    </source>
</evidence>
<organism evidence="1 2">
    <name type="scientific">Rosistilla oblonga</name>
    <dbReference type="NCBI Taxonomy" id="2527990"/>
    <lineage>
        <taxon>Bacteria</taxon>
        <taxon>Pseudomonadati</taxon>
        <taxon>Planctomycetota</taxon>
        <taxon>Planctomycetia</taxon>
        <taxon>Pirellulales</taxon>
        <taxon>Pirellulaceae</taxon>
        <taxon>Rosistilla</taxon>
    </lineage>
</organism>
<gene>
    <name evidence="1" type="ORF">Mal33_37190</name>
</gene>
<proteinExistence type="predicted"/>
<protein>
    <recommendedName>
        <fullName evidence="3">Nicotinate-nucleotide adenylyltransferase</fullName>
    </recommendedName>
</protein>
<dbReference type="EMBL" id="CP036318">
    <property type="protein sequence ID" value="QDV57706.1"/>
    <property type="molecule type" value="Genomic_DNA"/>
</dbReference>
<reference evidence="1 2" key="1">
    <citation type="submission" date="2019-02" db="EMBL/GenBank/DDBJ databases">
        <title>Deep-cultivation of Planctomycetes and their phenomic and genomic characterization uncovers novel biology.</title>
        <authorList>
            <person name="Wiegand S."/>
            <person name="Jogler M."/>
            <person name="Boedeker C."/>
            <person name="Pinto D."/>
            <person name="Vollmers J."/>
            <person name="Rivas-Marin E."/>
            <person name="Kohn T."/>
            <person name="Peeters S.H."/>
            <person name="Heuer A."/>
            <person name="Rast P."/>
            <person name="Oberbeckmann S."/>
            <person name="Bunk B."/>
            <person name="Jeske O."/>
            <person name="Meyerdierks A."/>
            <person name="Storesund J.E."/>
            <person name="Kallscheuer N."/>
            <person name="Luecker S."/>
            <person name="Lage O.M."/>
            <person name="Pohl T."/>
            <person name="Merkel B.J."/>
            <person name="Hornburger P."/>
            <person name="Mueller R.-W."/>
            <person name="Bruemmer F."/>
            <person name="Labrenz M."/>
            <person name="Spormann A.M."/>
            <person name="Op den Camp H."/>
            <person name="Overmann J."/>
            <person name="Amann R."/>
            <person name="Jetten M.S.M."/>
            <person name="Mascher T."/>
            <person name="Medema M.H."/>
            <person name="Devos D.P."/>
            <person name="Kaster A.-K."/>
            <person name="Ovreas L."/>
            <person name="Rohde M."/>
            <person name="Galperin M.Y."/>
            <person name="Jogler C."/>
        </authorList>
    </citation>
    <scope>NUCLEOTIDE SEQUENCE [LARGE SCALE GENOMIC DNA]</scope>
    <source>
        <strain evidence="1 2">Mal33</strain>
    </source>
</reference>
<dbReference type="Proteomes" id="UP000316770">
    <property type="component" value="Chromosome"/>
</dbReference>
<name>A0A518IX95_9BACT</name>
<accession>A0A518IX95</accession>
<evidence type="ECO:0000313" key="1">
    <source>
        <dbReference type="EMBL" id="QDV57706.1"/>
    </source>
</evidence>
<evidence type="ECO:0008006" key="3">
    <source>
        <dbReference type="Google" id="ProtNLM"/>
    </source>
</evidence>
<dbReference type="RefSeq" id="WP_232529720.1">
    <property type="nucleotide sequence ID" value="NZ_CP036318.1"/>
</dbReference>